<gene>
    <name evidence="2" type="primary">cu1a</name>
    <name evidence="2" type="ORF">DAT39_016577</name>
</gene>
<reference evidence="2" key="1">
    <citation type="submission" date="2020-07" db="EMBL/GenBank/DDBJ databases">
        <title>Clarias magur genome sequencing, assembly and annotation.</title>
        <authorList>
            <person name="Kushwaha B."/>
            <person name="Kumar R."/>
            <person name="Das P."/>
            <person name="Joshi C.G."/>
            <person name="Kumar D."/>
            <person name="Nagpure N.S."/>
            <person name="Pandey M."/>
            <person name="Agarwal S."/>
            <person name="Srivastava S."/>
            <person name="Singh M."/>
            <person name="Sahoo L."/>
            <person name="Jayasankar P."/>
            <person name="Meher P.K."/>
            <person name="Koringa P.G."/>
            <person name="Iquebal M.A."/>
            <person name="Das S.P."/>
            <person name="Bit A."/>
            <person name="Patnaik S."/>
            <person name="Patel N."/>
            <person name="Shah T.M."/>
            <person name="Hinsu A."/>
            <person name="Jena J.K."/>
        </authorList>
    </citation>
    <scope>NUCLEOTIDE SEQUENCE</scope>
    <source>
        <strain evidence="2">CIFAMagur01</strain>
        <tissue evidence="2">Testis</tissue>
    </source>
</reference>
<dbReference type="Proteomes" id="UP000727407">
    <property type="component" value="Unassembled WGS sequence"/>
</dbReference>
<evidence type="ECO:0000313" key="2">
    <source>
        <dbReference type="EMBL" id="KAF5893720.1"/>
    </source>
</evidence>
<organism evidence="2 3">
    <name type="scientific">Clarias magur</name>
    <name type="common">Asian catfish</name>
    <name type="synonym">Macropteronotus magur</name>
    <dbReference type="NCBI Taxonomy" id="1594786"/>
    <lineage>
        <taxon>Eukaryota</taxon>
        <taxon>Metazoa</taxon>
        <taxon>Chordata</taxon>
        <taxon>Craniata</taxon>
        <taxon>Vertebrata</taxon>
        <taxon>Euteleostomi</taxon>
        <taxon>Actinopterygii</taxon>
        <taxon>Neopterygii</taxon>
        <taxon>Teleostei</taxon>
        <taxon>Ostariophysi</taxon>
        <taxon>Siluriformes</taxon>
        <taxon>Clariidae</taxon>
        <taxon>Clarias</taxon>
    </lineage>
</organism>
<feature type="region of interest" description="Disordered" evidence="1">
    <location>
        <begin position="62"/>
        <end position="86"/>
    </location>
</feature>
<comment type="caution">
    <text evidence="2">The sequence shown here is derived from an EMBL/GenBank/DDBJ whole genome shotgun (WGS) entry which is preliminary data.</text>
</comment>
<feature type="compositionally biased region" description="Basic and acidic residues" evidence="1">
    <location>
        <begin position="62"/>
        <end position="72"/>
    </location>
</feature>
<evidence type="ECO:0000313" key="3">
    <source>
        <dbReference type="Proteomes" id="UP000727407"/>
    </source>
</evidence>
<proteinExistence type="predicted"/>
<feature type="non-terminal residue" evidence="2">
    <location>
        <position position="86"/>
    </location>
</feature>
<evidence type="ECO:0000256" key="1">
    <source>
        <dbReference type="SAM" id="MobiDB-lite"/>
    </source>
</evidence>
<dbReference type="AlphaFoldDB" id="A0A8J4UCK8"/>
<keyword evidence="3" id="KW-1185">Reference proteome</keyword>
<accession>A0A8J4UCK8</accession>
<dbReference type="EMBL" id="QNUK01000416">
    <property type="protein sequence ID" value="KAF5893720.1"/>
    <property type="molecule type" value="Genomic_DNA"/>
</dbReference>
<protein>
    <submittedName>
        <fullName evidence="2">Cuticle protein AMP1A</fullName>
    </submittedName>
</protein>
<sequence length="86" mass="9800">FFLFFSRPGGEQKAAPRLRPPLMSILCVSRSISVPSSSLVPVRPPSHPHVLRLYPLMRRTESQPHDCVDHPARQPGRLLHHRDMDS</sequence>
<feature type="non-terminal residue" evidence="2">
    <location>
        <position position="1"/>
    </location>
</feature>
<name>A0A8J4UCK8_CLAMG</name>